<name>A0A554JAS5_9BACT</name>
<protein>
    <submittedName>
        <fullName evidence="2">Mannose-1-phosphate guanylyltransferase</fullName>
    </submittedName>
</protein>
<accession>A0A554JAS5</accession>
<dbReference type="PANTHER" id="PTHR22572">
    <property type="entry name" value="SUGAR-1-PHOSPHATE GUANYL TRANSFERASE"/>
    <property type="match status" value="1"/>
</dbReference>
<sequence>PLGTFGFVKSKEARDWLNGESFFLSNGDELKAMNLKDMAKQHSINREKGGIATIALATVEDPEHYGVPIVESERIISFLEKPTNPPSNNISSGLYLLDTEFFNYHTDQEFEMIESIWDRVAQDNKLYAFDTGGKWYDTGTFERWEKAINEWPY</sequence>
<reference evidence="2 3" key="1">
    <citation type="submission" date="2017-07" db="EMBL/GenBank/DDBJ databases">
        <title>Mechanisms for carbon and nitrogen cycling indicate functional differentiation within the Candidate Phyla Radiation.</title>
        <authorList>
            <person name="Danczak R.E."/>
            <person name="Johnston M.D."/>
            <person name="Kenah C."/>
            <person name="Slattery M."/>
            <person name="Wrighton K.C."/>
            <person name="Wilkins M.J."/>
        </authorList>
    </citation>
    <scope>NUCLEOTIDE SEQUENCE [LARGE SCALE GENOMIC DNA]</scope>
    <source>
        <strain evidence="2">Gr01-1014_77</strain>
    </source>
</reference>
<dbReference type="EMBL" id="VMFF01000048">
    <property type="protein sequence ID" value="TSC65380.1"/>
    <property type="molecule type" value="Genomic_DNA"/>
</dbReference>
<keyword evidence="2" id="KW-0808">Transferase</keyword>
<feature type="non-terminal residue" evidence="2">
    <location>
        <position position="1"/>
    </location>
</feature>
<dbReference type="InterPro" id="IPR050486">
    <property type="entry name" value="Mannose-1P_guanyltransferase"/>
</dbReference>
<organism evidence="2 3">
    <name type="scientific">Candidatus Doudnabacteria bacterium Gr01-1014_77</name>
    <dbReference type="NCBI Taxonomy" id="2017133"/>
    <lineage>
        <taxon>Bacteria</taxon>
        <taxon>Candidatus Doudnaibacteriota</taxon>
    </lineage>
</organism>
<dbReference type="InterPro" id="IPR029044">
    <property type="entry name" value="Nucleotide-diphossugar_trans"/>
</dbReference>
<gene>
    <name evidence="2" type="ORF">G01um101477_496</name>
</gene>
<dbReference type="Gene3D" id="3.90.550.10">
    <property type="entry name" value="Spore Coat Polysaccharide Biosynthesis Protein SpsA, Chain A"/>
    <property type="match status" value="1"/>
</dbReference>
<proteinExistence type="predicted"/>
<evidence type="ECO:0000313" key="3">
    <source>
        <dbReference type="Proteomes" id="UP000319613"/>
    </source>
</evidence>
<dbReference type="AlphaFoldDB" id="A0A554JAS5"/>
<dbReference type="SUPFAM" id="SSF53448">
    <property type="entry name" value="Nucleotide-diphospho-sugar transferases"/>
    <property type="match status" value="1"/>
</dbReference>
<keyword evidence="2" id="KW-0548">Nucleotidyltransferase</keyword>
<dbReference type="Proteomes" id="UP000319613">
    <property type="component" value="Unassembled WGS sequence"/>
</dbReference>
<feature type="domain" description="Nucleotidyl transferase" evidence="1">
    <location>
        <begin position="14"/>
        <end position="148"/>
    </location>
</feature>
<dbReference type="Pfam" id="PF00483">
    <property type="entry name" value="NTP_transferase"/>
    <property type="match status" value="1"/>
</dbReference>
<evidence type="ECO:0000259" key="1">
    <source>
        <dbReference type="Pfam" id="PF00483"/>
    </source>
</evidence>
<dbReference type="InterPro" id="IPR005835">
    <property type="entry name" value="NTP_transferase_dom"/>
</dbReference>
<evidence type="ECO:0000313" key="2">
    <source>
        <dbReference type="EMBL" id="TSC65380.1"/>
    </source>
</evidence>
<comment type="caution">
    <text evidence="2">The sequence shown here is derived from an EMBL/GenBank/DDBJ whole genome shotgun (WGS) entry which is preliminary data.</text>
</comment>
<dbReference type="GO" id="GO:0016779">
    <property type="term" value="F:nucleotidyltransferase activity"/>
    <property type="evidence" value="ECO:0007669"/>
    <property type="project" value="UniProtKB-KW"/>
</dbReference>